<protein>
    <recommendedName>
        <fullName evidence="4">Prepilin-type N-terminal cleavage/methylation domain-containing protein</fullName>
    </recommendedName>
</protein>
<keyword evidence="1" id="KW-1133">Transmembrane helix</keyword>
<sequence length="158" mass="17642">MFLSPFCHDWRGGILNKGFSFIELMVAVVIIVMMVGVVYVAMKNDDPSWVVTVSHEYESSFATHAIAFEGDTVKINIHRALKGVPYWIVSLRCNETAPTLQNQLFCLADLQHQTEGNTLQRVKVLCDQSRRECDGEGDCINHESTGCVPNGPLTQNEP</sequence>
<dbReference type="Pfam" id="PF07963">
    <property type="entry name" value="N_methyl"/>
    <property type="match status" value="1"/>
</dbReference>
<dbReference type="EMBL" id="MGFD01000035">
    <property type="protein sequence ID" value="OGL97840.1"/>
    <property type="molecule type" value="Genomic_DNA"/>
</dbReference>
<proteinExistence type="predicted"/>
<gene>
    <name evidence="2" type="ORF">A2318_03305</name>
</gene>
<reference evidence="2 3" key="1">
    <citation type="journal article" date="2016" name="Nat. Commun.">
        <title>Thousands of microbial genomes shed light on interconnected biogeochemical processes in an aquifer system.</title>
        <authorList>
            <person name="Anantharaman K."/>
            <person name="Brown C.T."/>
            <person name="Hug L.A."/>
            <person name="Sharon I."/>
            <person name="Castelle C.J."/>
            <person name="Probst A.J."/>
            <person name="Thomas B.C."/>
            <person name="Singh A."/>
            <person name="Wilkins M.J."/>
            <person name="Karaoz U."/>
            <person name="Brodie E.L."/>
            <person name="Williams K.H."/>
            <person name="Hubbard S.S."/>
            <person name="Banfield J.F."/>
        </authorList>
    </citation>
    <scope>NUCLEOTIDE SEQUENCE [LARGE SCALE GENOMIC DNA]</scope>
</reference>
<dbReference type="AlphaFoldDB" id="A0A1F7W510"/>
<comment type="caution">
    <text evidence="2">The sequence shown here is derived from an EMBL/GenBank/DDBJ whole genome shotgun (WGS) entry which is preliminary data.</text>
</comment>
<evidence type="ECO:0008006" key="4">
    <source>
        <dbReference type="Google" id="ProtNLM"/>
    </source>
</evidence>
<keyword evidence="1" id="KW-0472">Membrane</keyword>
<evidence type="ECO:0000313" key="2">
    <source>
        <dbReference type="EMBL" id="OGL97840.1"/>
    </source>
</evidence>
<dbReference type="InterPro" id="IPR012902">
    <property type="entry name" value="N_methyl_site"/>
</dbReference>
<name>A0A1F7W510_9BACT</name>
<dbReference type="Proteomes" id="UP000177331">
    <property type="component" value="Unassembled WGS sequence"/>
</dbReference>
<dbReference type="NCBIfam" id="TIGR02532">
    <property type="entry name" value="IV_pilin_GFxxxE"/>
    <property type="match status" value="1"/>
</dbReference>
<dbReference type="STRING" id="1802421.A2318_03305"/>
<feature type="transmembrane region" description="Helical" evidence="1">
    <location>
        <begin position="21"/>
        <end position="42"/>
    </location>
</feature>
<evidence type="ECO:0000313" key="3">
    <source>
        <dbReference type="Proteomes" id="UP000177331"/>
    </source>
</evidence>
<accession>A0A1F7W510</accession>
<organism evidence="2 3">
    <name type="scientific">Candidatus Uhrbacteria bacterium RIFOXYB2_FULL_45_11</name>
    <dbReference type="NCBI Taxonomy" id="1802421"/>
    <lineage>
        <taxon>Bacteria</taxon>
        <taxon>Candidatus Uhriibacteriota</taxon>
    </lineage>
</organism>
<keyword evidence="1" id="KW-0812">Transmembrane</keyword>
<evidence type="ECO:0000256" key="1">
    <source>
        <dbReference type="SAM" id="Phobius"/>
    </source>
</evidence>